<dbReference type="EMBL" id="JBBWUH010000004">
    <property type="protein sequence ID" value="KAK8169638.1"/>
    <property type="molecule type" value="Genomic_DNA"/>
</dbReference>
<keyword evidence="6" id="KW-0503">Monooxygenase</keyword>
<evidence type="ECO:0000256" key="3">
    <source>
        <dbReference type="ARBA" id="ARBA00022723"/>
    </source>
</evidence>
<protein>
    <submittedName>
        <fullName evidence="9">Cytochrome P450</fullName>
    </submittedName>
</protein>
<accession>A0ABR1XWN8</accession>
<evidence type="ECO:0000256" key="1">
    <source>
        <dbReference type="ARBA" id="ARBA00001971"/>
    </source>
</evidence>
<dbReference type="Gene3D" id="1.10.630.10">
    <property type="entry name" value="Cytochrome P450"/>
    <property type="match status" value="1"/>
</dbReference>
<evidence type="ECO:0000256" key="2">
    <source>
        <dbReference type="ARBA" id="ARBA00010617"/>
    </source>
</evidence>
<dbReference type="InterPro" id="IPR001128">
    <property type="entry name" value="Cyt_P450"/>
</dbReference>
<evidence type="ECO:0000256" key="6">
    <source>
        <dbReference type="RuleBase" id="RU000461"/>
    </source>
</evidence>
<organism evidence="9 10">
    <name type="scientific">Phyllosticta citrichinensis</name>
    <dbReference type="NCBI Taxonomy" id="1130410"/>
    <lineage>
        <taxon>Eukaryota</taxon>
        <taxon>Fungi</taxon>
        <taxon>Dikarya</taxon>
        <taxon>Ascomycota</taxon>
        <taxon>Pezizomycotina</taxon>
        <taxon>Dothideomycetes</taxon>
        <taxon>Dothideomycetes incertae sedis</taxon>
        <taxon>Botryosphaeriales</taxon>
        <taxon>Phyllostictaceae</taxon>
        <taxon>Phyllosticta</taxon>
    </lineage>
</organism>
<feature type="transmembrane region" description="Helical" evidence="8">
    <location>
        <begin position="12"/>
        <end position="32"/>
    </location>
</feature>
<keyword evidence="8" id="KW-0812">Transmembrane</keyword>
<dbReference type="PANTHER" id="PTHR46206:SF7">
    <property type="entry name" value="P450, PUTATIVE (EUROFUNG)-RELATED"/>
    <property type="match status" value="1"/>
</dbReference>
<dbReference type="InterPro" id="IPR002403">
    <property type="entry name" value="Cyt_P450_E_grp-IV"/>
</dbReference>
<keyword evidence="4 6" id="KW-0560">Oxidoreductase</keyword>
<keyword evidence="10" id="KW-1185">Reference proteome</keyword>
<keyword evidence="3 6" id="KW-0479">Metal-binding</keyword>
<dbReference type="InterPro" id="IPR036396">
    <property type="entry name" value="Cyt_P450_sf"/>
</dbReference>
<evidence type="ECO:0000256" key="8">
    <source>
        <dbReference type="SAM" id="Phobius"/>
    </source>
</evidence>
<evidence type="ECO:0000256" key="5">
    <source>
        <dbReference type="ARBA" id="ARBA00023004"/>
    </source>
</evidence>
<dbReference type="PANTHER" id="PTHR46206">
    <property type="entry name" value="CYTOCHROME P450"/>
    <property type="match status" value="1"/>
</dbReference>
<keyword evidence="5 6" id="KW-0408">Iron</keyword>
<name>A0ABR1XWN8_9PEZI</name>
<gene>
    <name evidence="9" type="ORF">IWX90DRAFT_185353</name>
</gene>
<keyword evidence="6" id="KW-0349">Heme</keyword>
<evidence type="ECO:0000256" key="4">
    <source>
        <dbReference type="ARBA" id="ARBA00023002"/>
    </source>
</evidence>
<dbReference type="PRINTS" id="PR00465">
    <property type="entry name" value="EP450IV"/>
</dbReference>
<dbReference type="PROSITE" id="PS00086">
    <property type="entry name" value="CYTOCHROME_P450"/>
    <property type="match status" value="1"/>
</dbReference>
<dbReference type="Pfam" id="PF00067">
    <property type="entry name" value="p450"/>
    <property type="match status" value="1"/>
</dbReference>
<comment type="similarity">
    <text evidence="2 6">Belongs to the cytochrome P450 family.</text>
</comment>
<dbReference type="SUPFAM" id="SSF48264">
    <property type="entry name" value="Cytochrome P450"/>
    <property type="match status" value="1"/>
</dbReference>
<proteinExistence type="inferred from homology"/>
<reference evidence="9 10" key="1">
    <citation type="journal article" date="2022" name="G3 (Bethesda)">
        <title>Enemy or ally: a genomic approach to elucidate the lifestyle of Phyllosticta citrichinaensis.</title>
        <authorList>
            <person name="Buijs V.A."/>
            <person name="Groenewald J.Z."/>
            <person name="Haridas S."/>
            <person name="LaButti K.M."/>
            <person name="Lipzen A."/>
            <person name="Martin F.M."/>
            <person name="Barry K."/>
            <person name="Grigoriev I.V."/>
            <person name="Crous P.W."/>
            <person name="Seidl M.F."/>
        </authorList>
    </citation>
    <scope>NUCLEOTIDE SEQUENCE [LARGE SCALE GENOMIC DNA]</scope>
    <source>
        <strain evidence="9 10">CBS 129764</strain>
    </source>
</reference>
<comment type="cofactor">
    <cofactor evidence="1">
        <name>heme</name>
        <dbReference type="ChEBI" id="CHEBI:30413"/>
    </cofactor>
</comment>
<evidence type="ECO:0000313" key="9">
    <source>
        <dbReference type="EMBL" id="KAK8169638.1"/>
    </source>
</evidence>
<keyword evidence="8" id="KW-0472">Membrane</keyword>
<comment type="caution">
    <text evidence="9">The sequence shown here is derived from an EMBL/GenBank/DDBJ whole genome shotgun (WGS) entry which is preliminary data.</text>
</comment>
<feature type="region of interest" description="Disordered" evidence="7">
    <location>
        <begin position="498"/>
        <end position="518"/>
    </location>
</feature>
<dbReference type="InterPro" id="IPR017972">
    <property type="entry name" value="Cyt_P450_CS"/>
</dbReference>
<evidence type="ECO:0000313" key="10">
    <source>
        <dbReference type="Proteomes" id="UP001456524"/>
    </source>
</evidence>
<evidence type="ECO:0000256" key="7">
    <source>
        <dbReference type="SAM" id="MobiDB-lite"/>
    </source>
</evidence>
<dbReference type="Proteomes" id="UP001456524">
    <property type="component" value="Unassembled WGS sequence"/>
</dbReference>
<keyword evidence="8" id="KW-1133">Transmembrane helix</keyword>
<dbReference type="CDD" id="cd11041">
    <property type="entry name" value="CYP503A1-like"/>
    <property type="match status" value="1"/>
</dbReference>
<dbReference type="PRINTS" id="PR00385">
    <property type="entry name" value="P450"/>
</dbReference>
<sequence>METAFFNQLGLGPSALLLSAVAAIFSIAYLFSTLRDNSGLSKIPSTDERFKLGFQRKAKYLKHGKELLREGYRKFPQGMFRLTTQFGPTVVVSRDVIDEIIKKPDEMISFMEPVKHDMQVECTGITNDTMVAETIRNDLTPNLGRIMPVLSEEVQSALRKELPSSREWSAINLNKVLLRVVAIASGSTFVGTDLCRKEEWIRLSTQFTMDVFIAAEKLKILPSVLRPLAIKLGWAPELKRITEHREDVKQHMRPIIEKRRQMMANDDGSWEKPNDCLQWMLEKADQYGYGDDAIAMSQLSLSMVAIHSTAITATQALLDLAAHPSVLNPLRNELDSALSLSPSDPPTFTKSTLSSCALLDALIKESQRLSPVLLVIGKRVALQPIPLSNGITLPAGTHVACPSEAVGTDPSMYADPLSFRPERFLKTSGTASPAAHVNTATTAATTTRNALTASTKNSLHFGFGRHSCPGRFFAAVEIKLVFAFLVQGWDVALGERGQAGQELRPASRERGDSITPDPSAMLWVRRRVDDE</sequence>